<dbReference type="AlphaFoldDB" id="A0A7I8DL52"/>
<feature type="compositionally biased region" description="Acidic residues" evidence="1">
    <location>
        <begin position="195"/>
        <end position="213"/>
    </location>
</feature>
<dbReference type="KEGG" id="acht:bsdcttw_21310"/>
<keyword evidence="3" id="KW-1185">Reference proteome</keyword>
<feature type="region of interest" description="Disordered" evidence="1">
    <location>
        <begin position="190"/>
        <end position="213"/>
    </location>
</feature>
<sequence>MYSEQVAEDIKKILDEFGFEFKFDEEDSSFFVDLRLDKFRLNGLFYIKLSEQLVNVFMKTDLSANESNKLRVAEYLHWVNYYNERGNFEFDFDEGVIYYKCTLMMPDIHPTIEMLQETILMAYAGYTENIVGLKKVMAGTISPKEAVGLTEHVEEEQQQDGASVTTFVFADGSEMDAYFFENGRFGGLSRRRTGDEDEGKEYEEDDSDDDEEEELSWQLNLMGEWMQGRECKEFTGGSFAFLRYNPYSESLFESLAEEDSVVKLLQTMGMESRGHGNQNPKSWGGYRGLPTFIKEGLDNKIIGFLLYLQSHFDFYTEEDDYEEDCYLGDLEEFMPEARFIAGWSALPPYQDEAYAIVAL</sequence>
<evidence type="ECO:0000313" key="3">
    <source>
        <dbReference type="Proteomes" id="UP000515703"/>
    </source>
</evidence>
<evidence type="ECO:0000256" key="1">
    <source>
        <dbReference type="SAM" id="MobiDB-lite"/>
    </source>
</evidence>
<protein>
    <recommendedName>
        <fullName evidence="4">YbjN domain-containing protein</fullName>
    </recommendedName>
</protein>
<evidence type="ECO:0000313" key="2">
    <source>
        <dbReference type="EMBL" id="BCJ99090.1"/>
    </source>
</evidence>
<reference evidence="2 3" key="1">
    <citation type="submission" date="2020-08" db="EMBL/GenBank/DDBJ databases">
        <title>Draft genome sequencing of an Anaerocolumna strain isolated from anoxic soil subjected to BSD treatment.</title>
        <authorList>
            <person name="Uek A."/>
            <person name="Tonouchi A."/>
        </authorList>
    </citation>
    <scope>NUCLEOTIDE SEQUENCE [LARGE SCALE GENOMIC DNA]</scope>
    <source>
        <strain evidence="2 3">CTTW</strain>
    </source>
</reference>
<reference evidence="2 3" key="2">
    <citation type="submission" date="2020-08" db="EMBL/GenBank/DDBJ databases">
        <authorList>
            <person name="Ueki A."/>
            <person name="Tonouchi A."/>
        </authorList>
    </citation>
    <scope>NUCLEOTIDE SEQUENCE [LARGE SCALE GENOMIC DNA]</scope>
    <source>
        <strain evidence="2 3">CTTW</strain>
    </source>
</reference>
<accession>A0A7I8DL52</accession>
<proteinExistence type="predicted"/>
<evidence type="ECO:0008006" key="4">
    <source>
        <dbReference type="Google" id="ProtNLM"/>
    </source>
</evidence>
<name>A0A7I8DL52_9FIRM</name>
<organism evidence="2 3">
    <name type="scientific">Anaerocolumna chitinilytica</name>
    <dbReference type="NCBI Taxonomy" id="1727145"/>
    <lineage>
        <taxon>Bacteria</taxon>
        <taxon>Bacillati</taxon>
        <taxon>Bacillota</taxon>
        <taxon>Clostridia</taxon>
        <taxon>Lachnospirales</taxon>
        <taxon>Lachnospiraceae</taxon>
        <taxon>Anaerocolumna</taxon>
    </lineage>
</organism>
<gene>
    <name evidence="2" type="ORF">bsdcttw_21310</name>
</gene>
<dbReference type="Proteomes" id="UP000515703">
    <property type="component" value="Chromosome"/>
</dbReference>
<dbReference type="RefSeq" id="WP_185259368.1">
    <property type="nucleotide sequence ID" value="NZ_AP023368.1"/>
</dbReference>
<dbReference type="EMBL" id="AP023368">
    <property type="protein sequence ID" value="BCJ99090.1"/>
    <property type="molecule type" value="Genomic_DNA"/>
</dbReference>